<evidence type="ECO:0000313" key="10">
    <source>
        <dbReference type="EMBL" id="SFI23497.1"/>
    </source>
</evidence>
<reference evidence="11" key="1">
    <citation type="submission" date="2016-10" db="EMBL/GenBank/DDBJ databases">
        <authorList>
            <person name="Varghese N."/>
            <person name="Submissions S."/>
        </authorList>
    </citation>
    <scope>NUCLEOTIDE SEQUENCE [LARGE SCALE GENOMIC DNA]</scope>
    <source>
        <strain evidence="11">Z-7934</strain>
    </source>
</reference>
<dbReference type="GO" id="GO:0046656">
    <property type="term" value="P:folic acid biosynthetic process"/>
    <property type="evidence" value="ECO:0007669"/>
    <property type="project" value="UniProtKB-KW"/>
</dbReference>
<proteinExistence type="predicted"/>
<dbReference type="GO" id="GO:0003848">
    <property type="term" value="F:2-amino-4-hydroxy-6-hydroxymethyldihydropteridine diphosphokinase activity"/>
    <property type="evidence" value="ECO:0007669"/>
    <property type="project" value="UniProtKB-EC"/>
</dbReference>
<dbReference type="InterPro" id="IPR000550">
    <property type="entry name" value="Hppk"/>
</dbReference>
<evidence type="ECO:0000259" key="9">
    <source>
        <dbReference type="PROSITE" id="PS00794"/>
    </source>
</evidence>
<sequence>MNRTYLSLGSNIGDRREHLRDACQMIQEHPQTITCRKSALYETDPVGYLDQDPFLNMVVELDTTLEAYELLAFCHEIEATLKRKRVIRWGPRSIDVDILLFNDQKSSEKELILPHPRMKERGFVIVPLYELNPLLVIDGESIESLYHHLKTEGVRKLDKRID</sequence>
<dbReference type="Gene3D" id="3.30.70.560">
    <property type="entry name" value="7,8-Dihydro-6-hydroxymethylpterin-pyrophosphokinase HPPK"/>
    <property type="match status" value="1"/>
</dbReference>
<evidence type="ECO:0000256" key="6">
    <source>
        <dbReference type="ARBA" id="ARBA00022777"/>
    </source>
</evidence>
<dbReference type="RefSeq" id="WP_093373256.1">
    <property type="nucleotide sequence ID" value="NZ_FOQA01000009.1"/>
</dbReference>
<dbReference type="Proteomes" id="UP000199287">
    <property type="component" value="Unassembled WGS sequence"/>
</dbReference>
<dbReference type="EMBL" id="FOQA01000009">
    <property type="protein sequence ID" value="SFI23497.1"/>
    <property type="molecule type" value="Genomic_DNA"/>
</dbReference>
<dbReference type="SUPFAM" id="SSF55083">
    <property type="entry name" value="6-hydroxymethyl-7,8-dihydropterin pyrophosphokinase, HPPK"/>
    <property type="match status" value="1"/>
</dbReference>
<dbReference type="InterPro" id="IPR035907">
    <property type="entry name" value="Hppk_sf"/>
</dbReference>
<dbReference type="PANTHER" id="PTHR43071:SF1">
    <property type="entry name" value="2-AMINO-4-HYDROXY-6-HYDROXYMETHYLDIHYDROPTERIDINE PYROPHOSPHOKINASE"/>
    <property type="match status" value="1"/>
</dbReference>
<dbReference type="OrthoDB" id="9808041at2"/>
<keyword evidence="8" id="KW-0289">Folate biosynthesis</keyword>
<dbReference type="UniPathway" id="UPA00077">
    <property type="reaction ID" value="UER00155"/>
</dbReference>
<evidence type="ECO:0000256" key="2">
    <source>
        <dbReference type="ARBA" id="ARBA00005051"/>
    </source>
</evidence>
<evidence type="ECO:0000313" key="11">
    <source>
        <dbReference type="Proteomes" id="UP000199287"/>
    </source>
</evidence>
<comment type="catalytic activity">
    <reaction evidence="1">
        <text>6-hydroxymethyl-7,8-dihydropterin + ATP = (7,8-dihydropterin-6-yl)methyl diphosphate + AMP + H(+)</text>
        <dbReference type="Rhea" id="RHEA:11412"/>
        <dbReference type="ChEBI" id="CHEBI:15378"/>
        <dbReference type="ChEBI" id="CHEBI:30616"/>
        <dbReference type="ChEBI" id="CHEBI:44841"/>
        <dbReference type="ChEBI" id="CHEBI:72950"/>
        <dbReference type="ChEBI" id="CHEBI:456215"/>
        <dbReference type="EC" id="2.7.6.3"/>
    </reaction>
</comment>
<evidence type="ECO:0000256" key="3">
    <source>
        <dbReference type="ARBA" id="ARBA00013253"/>
    </source>
</evidence>
<dbReference type="GO" id="GO:0005524">
    <property type="term" value="F:ATP binding"/>
    <property type="evidence" value="ECO:0007669"/>
    <property type="project" value="UniProtKB-KW"/>
</dbReference>
<evidence type="ECO:0000256" key="7">
    <source>
        <dbReference type="ARBA" id="ARBA00022840"/>
    </source>
</evidence>
<keyword evidence="6 10" id="KW-0418">Kinase</keyword>
<dbReference type="PROSITE" id="PS00794">
    <property type="entry name" value="HPPK"/>
    <property type="match status" value="1"/>
</dbReference>
<evidence type="ECO:0000256" key="5">
    <source>
        <dbReference type="ARBA" id="ARBA00022741"/>
    </source>
</evidence>
<accession>A0A1I3GJ76</accession>
<dbReference type="CDD" id="cd00483">
    <property type="entry name" value="HPPK"/>
    <property type="match status" value="1"/>
</dbReference>
<dbReference type="EC" id="2.7.6.3" evidence="3"/>
<protein>
    <recommendedName>
        <fullName evidence="3">2-amino-4-hydroxy-6-hydroxymethyldihydropteridine diphosphokinase</fullName>
        <ecNumber evidence="3">2.7.6.3</ecNumber>
    </recommendedName>
</protein>
<name>A0A1I3GJ76_9FIRM</name>
<dbReference type="GO" id="GO:0016301">
    <property type="term" value="F:kinase activity"/>
    <property type="evidence" value="ECO:0007669"/>
    <property type="project" value="UniProtKB-KW"/>
</dbReference>
<dbReference type="GO" id="GO:0046654">
    <property type="term" value="P:tetrahydrofolate biosynthetic process"/>
    <property type="evidence" value="ECO:0007669"/>
    <property type="project" value="UniProtKB-UniPathway"/>
</dbReference>
<dbReference type="AlphaFoldDB" id="A0A1I3GJ76"/>
<evidence type="ECO:0000256" key="1">
    <source>
        <dbReference type="ARBA" id="ARBA00000198"/>
    </source>
</evidence>
<comment type="pathway">
    <text evidence="2">Cofactor biosynthesis; tetrahydrofolate biosynthesis; 2-amino-4-hydroxy-6-hydroxymethyl-7,8-dihydropteridine diphosphate from 7,8-dihydroneopterin triphosphate: step 4/4.</text>
</comment>
<feature type="domain" description="7,8-dihydro-6-hydroxymethylpterin-pyrophosphokinase" evidence="9">
    <location>
        <begin position="88"/>
        <end position="99"/>
    </location>
</feature>
<keyword evidence="11" id="KW-1185">Reference proteome</keyword>
<organism evidence="10 11">
    <name type="scientific">Tindallia magadiensis</name>
    <dbReference type="NCBI Taxonomy" id="69895"/>
    <lineage>
        <taxon>Bacteria</taxon>
        <taxon>Bacillati</taxon>
        <taxon>Bacillota</taxon>
        <taxon>Clostridia</taxon>
        <taxon>Peptostreptococcales</taxon>
        <taxon>Tindalliaceae</taxon>
        <taxon>Tindallia</taxon>
    </lineage>
</organism>
<dbReference type="PANTHER" id="PTHR43071">
    <property type="entry name" value="2-AMINO-4-HYDROXY-6-HYDROXYMETHYLDIHYDROPTERIDINE PYROPHOSPHOKINASE"/>
    <property type="match status" value="1"/>
</dbReference>
<gene>
    <name evidence="10" type="ORF">SAMN05192551_10963</name>
</gene>
<evidence type="ECO:0000256" key="4">
    <source>
        <dbReference type="ARBA" id="ARBA00022679"/>
    </source>
</evidence>
<keyword evidence="5" id="KW-0547">Nucleotide-binding</keyword>
<keyword evidence="7" id="KW-0067">ATP-binding</keyword>
<dbReference type="Pfam" id="PF01288">
    <property type="entry name" value="HPPK"/>
    <property type="match status" value="1"/>
</dbReference>
<evidence type="ECO:0000256" key="8">
    <source>
        <dbReference type="ARBA" id="ARBA00022909"/>
    </source>
</evidence>
<dbReference type="NCBIfam" id="TIGR01498">
    <property type="entry name" value="folK"/>
    <property type="match status" value="1"/>
</dbReference>
<dbReference type="STRING" id="69895.SAMN05192551_10963"/>
<keyword evidence="4" id="KW-0808">Transferase</keyword>